<dbReference type="Proteomes" id="UP000749646">
    <property type="component" value="Unassembled WGS sequence"/>
</dbReference>
<name>A0A9P6M6B8_9FUNG</name>
<dbReference type="AlphaFoldDB" id="A0A9P6M6B8"/>
<protein>
    <submittedName>
        <fullName evidence="2">Uncharacterized protein</fullName>
    </submittedName>
</protein>
<dbReference type="OrthoDB" id="410267at2759"/>
<proteinExistence type="predicted"/>
<accession>A0A9P6M6B8</accession>
<keyword evidence="1" id="KW-0472">Membrane</keyword>
<comment type="caution">
    <text evidence="2">The sequence shown here is derived from an EMBL/GenBank/DDBJ whole genome shotgun (WGS) entry which is preliminary data.</text>
</comment>
<evidence type="ECO:0000256" key="1">
    <source>
        <dbReference type="SAM" id="Phobius"/>
    </source>
</evidence>
<gene>
    <name evidence="2" type="ORF">BGZ65_000058</name>
</gene>
<keyword evidence="3" id="KW-1185">Reference proteome</keyword>
<evidence type="ECO:0000313" key="3">
    <source>
        <dbReference type="Proteomes" id="UP000749646"/>
    </source>
</evidence>
<feature type="non-terminal residue" evidence="2">
    <location>
        <position position="128"/>
    </location>
</feature>
<evidence type="ECO:0000313" key="2">
    <source>
        <dbReference type="EMBL" id="KAF9967336.1"/>
    </source>
</evidence>
<keyword evidence="1" id="KW-0812">Transmembrane</keyword>
<organism evidence="2 3">
    <name type="scientific">Modicella reniformis</name>
    <dbReference type="NCBI Taxonomy" id="1440133"/>
    <lineage>
        <taxon>Eukaryota</taxon>
        <taxon>Fungi</taxon>
        <taxon>Fungi incertae sedis</taxon>
        <taxon>Mucoromycota</taxon>
        <taxon>Mortierellomycotina</taxon>
        <taxon>Mortierellomycetes</taxon>
        <taxon>Mortierellales</taxon>
        <taxon>Mortierellaceae</taxon>
        <taxon>Modicella</taxon>
    </lineage>
</organism>
<dbReference type="EMBL" id="JAAAHW010005635">
    <property type="protein sequence ID" value="KAF9967336.1"/>
    <property type="molecule type" value="Genomic_DNA"/>
</dbReference>
<keyword evidence="1" id="KW-1133">Transmembrane helix</keyword>
<feature type="transmembrane region" description="Helical" evidence="1">
    <location>
        <begin position="76"/>
        <end position="98"/>
    </location>
</feature>
<reference evidence="2" key="1">
    <citation type="journal article" date="2020" name="Fungal Divers.">
        <title>Resolving the Mortierellaceae phylogeny through synthesis of multi-gene phylogenetics and phylogenomics.</title>
        <authorList>
            <person name="Vandepol N."/>
            <person name="Liber J."/>
            <person name="Desiro A."/>
            <person name="Na H."/>
            <person name="Kennedy M."/>
            <person name="Barry K."/>
            <person name="Grigoriev I.V."/>
            <person name="Miller A.N."/>
            <person name="O'Donnell K."/>
            <person name="Stajich J.E."/>
            <person name="Bonito G."/>
        </authorList>
    </citation>
    <scope>NUCLEOTIDE SEQUENCE</scope>
    <source>
        <strain evidence="2">MES-2147</strain>
    </source>
</reference>
<sequence length="128" mass="14257">MGLRADGRVLNPDKLRPTTSALTTSMCSTIEPGDCTSFNKVTRAIHRHYSRVDYVRSEAQLAKEVYLFGNIKFSRWIFLPAAFCFQAVCGTLYAWSVFNSLIDHALYSPGNGVPTTVHMAAITFYVAL</sequence>